<dbReference type="PaxDb" id="39947-A0A0P0XSZ5"/>
<dbReference type="GO" id="GO:0016020">
    <property type="term" value="C:membrane"/>
    <property type="evidence" value="ECO:0007669"/>
    <property type="project" value="InterPro"/>
</dbReference>
<dbReference type="AlphaFoldDB" id="A0A0P0XSZ5"/>
<dbReference type="InterPro" id="IPR002528">
    <property type="entry name" value="MATE_fam"/>
</dbReference>
<organism evidence="2 3">
    <name type="scientific">Oryza sativa subsp. japonica</name>
    <name type="common">Rice</name>
    <dbReference type="NCBI Taxonomy" id="39947"/>
    <lineage>
        <taxon>Eukaryota</taxon>
        <taxon>Viridiplantae</taxon>
        <taxon>Streptophyta</taxon>
        <taxon>Embryophyta</taxon>
        <taxon>Tracheophyta</taxon>
        <taxon>Spermatophyta</taxon>
        <taxon>Magnoliopsida</taxon>
        <taxon>Liliopsida</taxon>
        <taxon>Poales</taxon>
        <taxon>Poaceae</taxon>
        <taxon>BOP clade</taxon>
        <taxon>Oryzoideae</taxon>
        <taxon>Oryzeae</taxon>
        <taxon>Oryzinae</taxon>
        <taxon>Oryza</taxon>
        <taxon>Oryza sativa</taxon>
    </lineage>
</organism>
<dbReference type="GO" id="GO:0015297">
    <property type="term" value="F:antiporter activity"/>
    <property type="evidence" value="ECO:0007669"/>
    <property type="project" value="InterPro"/>
</dbReference>
<gene>
    <name evidence="2" type="ordered locus">Os10g0344000</name>
    <name evidence="2" type="ORF">OSNPB_100344000</name>
</gene>
<keyword evidence="3" id="KW-1185">Reference proteome</keyword>
<protein>
    <submittedName>
        <fullName evidence="2">Os10g0344000 protein</fullName>
    </submittedName>
</protein>
<dbReference type="InParanoid" id="A0A0P0XSZ5"/>
<accession>A0A0P0XSZ5</accession>
<dbReference type="Gramene" id="Os10t0344000-01">
    <property type="protein sequence ID" value="Os10t0344000-01"/>
    <property type="gene ID" value="Os10g0344000"/>
</dbReference>
<comment type="similarity">
    <text evidence="1">Belongs to the multi antimicrobial extrusion (MATE) (TC 2.A.66.1) family.</text>
</comment>
<dbReference type="EMBL" id="AP014966">
    <property type="protein sequence ID" value="BAT10427.1"/>
    <property type="molecule type" value="Genomic_DNA"/>
</dbReference>
<evidence type="ECO:0000256" key="1">
    <source>
        <dbReference type="ARBA" id="ARBA00010199"/>
    </source>
</evidence>
<reference evidence="2 3" key="2">
    <citation type="journal article" date="2013" name="Plant Cell Physiol.">
        <title>Rice Annotation Project Database (RAP-DB): an integrative and interactive database for rice genomics.</title>
        <authorList>
            <person name="Sakai H."/>
            <person name="Lee S.S."/>
            <person name="Tanaka T."/>
            <person name="Numa H."/>
            <person name="Kim J."/>
            <person name="Kawahara Y."/>
            <person name="Wakimoto H."/>
            <person name="Yang C.C."/>
            <person name="Iwamoto M."/>
            <person name="Abe T."/>
            <person name="Yamada Y."/>
            <person name="Muto A."/>
            <person name="Inokuchi H."/>
            <person name="Ikemura T."/>
            <person name="Matsumoto T."/>
            <person name="Sasaki T."/>
            <person name="Itoh T."/>
        </authorList>
    </citation>
    <scope>NUCLEOTIDE SEQUENCE [LARGE SCALE GENOMIC DNA]</scope>
    <source>
        <strain evidence="3">cv. Nipponbare</strain>
    </source>
</reference>
<dbReference type="eggNOG" id="KOG1347">
    <property type="taxonomic scope" value="Eukaryota"/>
</dbReference>
<dbReference type="PANTHER" id="PTHR11206">
    <property type="entry name" value="MULTIDRUG RESISTANCE PROTEIN"/>
    <property type="match status" value="1"/>
</dbReference>
<name>A0A0P0XSZ5_ORYSJ</name>
<reference evidence="2 3" key="3">
    <citation type="journal article" date="2013" name="Rice">
        <title>Improvement of the Oryza sativa Nipponbare reference genome using next generation sequence and optical map data.</title>
        <authorList>
            <person name="Kawahara Y."/>
            <person name="de la Bastide M."/>
            <person name="Hamilton J.P."/>
            <person name="Kanamori H."/>
            <person name="McCombie W.R."/>
            <person name="Ouyang S."/>
            <person name="Schwartz D.C."/>
            <person name="Tanaka T."/>
            <person name="Wu J."/>
            <person name="Zhou S."/>
            <person name="Childs K.L."/>
            <person name="Davidson R.M."/>
            <person name="Lin H."/>
            <person name="Quesada-Ocampo L."/>
            <person name="Vaillancourt B."/>
            <person name="Sakai H."/>
            <person name="Lee S.S."/>
            <person name="Kim J."/>
            <person name="Numa H."/>
            <person name="Itoh T."/>
            <person name="Buell C.R."/>
            <person name="Matsumoto T."/>
        </authorList>
    </citation>
    <scope>NUCLEOTIDE SEQUENCE [LARGE SCALE GENOMIC DNA]</scope>
    <source>
        <strain evidence="3">cv. Nipponbare</strain>
    </source>
</reference>
<dbReference type="Pfam" id="PF01554">
    <property type="entry name" value="MatE"/>
    <property type="match status" value="1"/>
</dbReference>
<proteinExistence type="inferred from homology"/>
<sequence length="115" mass="12151">MDEPTVEEPLLAIRRGGDGEDEAMASTAAAAAAEVKRLLRLAGPLMASFVLRNSVQMVSVMFVGHLGELQLAGSSLAASLANVTGFSFLVRTCRRTPCSHARTASSLRFLGQICD</sequence>
<evidence type="ECO:0000313" key="3">
    <source>
        <dbReference type="Proteomes" id="UP000059680"/>
    </source>
</evidence>
<dbReference type="OMA" id="PCSHART"/>
<dbReference type="GO" id="GO:0042910">
    <property type="term" value="F:xenobiotic transmembrane transporter activity"/>
    <property type="evidence" value="ECO:0007669"/>
    <property type="project" value="InterPro"/>
</dbReference>
<evidence type="ECO:0000313" key="2">
    <source>
        <dbReference type="EMBL" id="BAT10427.1"/>
    </source>
</evidence>
<dbReference type="Proteomes" id="UP000059680">
    <property type="component" value="Chromosome 10"/>
</dbReference>
<reference evidence="3" key="1">
    <citation type="journal article" date="2005" name="Nature">
        <title>The map-based sequence of the rice genome.</title>
        <authorList>
            <consortium name="International rice genome sequencing project (IRGSP)"/>
            <person name="Matsumoto T."/>
            <person name="Wu J."/>
            <person name="Kanamori H."/>
            <person name="Katayose Y."/>
            <person name="Fujisawa M."/>
            <person name="Namiki N."/>
            <person name="Mizuno H."/>
            <person name="Yamamoto K."/>
            <person name="Antonio B.A."/>
            <person name="Baba T."/>
            <person name="Sakata K."/>
            <person name="Nagamura Y."/>
            <person name="Aoki H."/>
            <person name="Arikawa K."/>
            <person name="Arita K."/>
            <person name="Bito T."/>
            <person name="Chiden Y."/>
            <person name="Fujitsuka N."/>
            <person name="Fukunaka R."/>
            <person name="Hamada M."/>
            <person name="Harada C."/>
            <person name="Hayashi A."/>
            <person name="Hijishita S."/>
            <person name="Honda M."/>
            <person name="Hosokawa S."/>
            <person name="Ichikawa Y."/>
            <person name="Idonuma A."/>
            <person name="Iijima M."/>
            <person name="Ikeda M."/>
            <person name="Ikeno M."/>
            <person name="Ito K."/>
            <person name="Ito S."/>
            <person name="Ito T."/>
            <person name="Ito Y."/>
            <person name="Ito Y."/>
            <person name="Iwabuchi A."/>
            <person name="Kamiya K."/>
            <person name="Karasawa W."/>
            <person name="Kurita K."/>
            <person name="Katagiri S."/>
            <person name="Kikuta A."/>
            <person name="Kobayashi H."/>
            <person name="Kobayashi N."/>
            <person name="Machita K."/>
            <person name="Maehara T."/>
            <person name="Masukawa M."/>
            <person name="Mizubayashi T."/>
            <person name="Mukai Y."/>
            <person name="Nagasaki H."/>
            <person name="Nagata Y."/>
            <person name="Naito S."/>
            <person name="Nakashima M."/>
            <person name="Nakama Y."/>
            <person name="Nakamichi Y."/>
            <person name="Nakamura M."/>
            <person name="Meguro A."/>
            <person name="Negishi M."/>
            <person name="Ohta I."/>
            <person name="Ohta T."/>
            <person name="Okamoto M."/>
            <person name="Ono N."/>
            <person name="Saji S."/>
            <person name="Sakaguchi M."/>
            <person name="Sakai K."/>
            <person name="Shibata M."/>
            <person name="Shimokawa T."/>
            <person name="Song J."/>
            <person name="Takazaki Y."/>
            <person name="Terasawa K."/>
            <person name="Tsugane M."/>
            <person name="Tsuji K."/>
            <person name="Ueda S."/>
            <person name="Waki K."/>
            <person name="Yamagata H."/>
            <person name="Yamamoto M."/>
            <person name="Yamamoto S."/>
            <person name="Yamane H."/>
            <person name="Yoshiki S."/>
            <person name="Yoshihara R."/>
            <person name="Yukawa K."/>
            <person name="Zhong H."/>
            <person name="Yano M."/>
            <person name="Yuan Q."/>
            <person name="Ouyang S."/>
            <person name="Liu J."/>
            <person name="Jones K.M."/>
            <person name="Gansberger K."/>
            <person name="Moffat K."/>
            <person name="Hill J."/>
            <person name="Bera J."/>
            <person name="Fadrosh D."/>
            <person name="Jin S."/>
            <person name="Johri S."/>
            <person name="Kim M."/>
            <person name="Overton L."/>
            <person name="Reardon M."/>
            <person name="Tsitrin T."/>
            <person name="Vuong H."/>
            <person name="Weaver B."/>
            <person name="Ciecko A."/>
            <person name="Tallon L."/>
            <person name="Jackson J."/>
            <person name="Pai G."/>
            <person name="Aken S.V."/>
            <person name="Utterback T."/>
            <person name="Reidmuller S."/>
            <person name="Feldblyum T."/>
            <person name="Hsiao J."/>
            <person name="Zismann V."/>
            <person name="Iobst S."/>
            <person name="de Vazeille A.R."/>
            <person name="Buell C.R."/>
            <person name="Ying K."/>
            <person name="Li Y."/>
            <person name="Lu T."/>
            <person name="Huang Y."/>
            <person name="Zhao Q."/>
            <person name="Feng Q."/>
            <person name="Zhang L."/>
            <person name="Zhu J."/>
            <person name="Weng Q."/>
            <person name="Mu J."/>
            <person name="Lu Y."/>
            <person name="Fan D."/>
            <person name="Liu Y."/>
            <person name="Guan J."/>
            <person name="Zhang Y."/>
            <person name="Yu S."/>
            <person name="Liu X."/>
            <person name="Zhang Y."/>
            <person name="Hong G."/>
            <person name="Han B."/>
            <person name="Choisne N."/>
            <person name="Demange N."/>
            <person name="Orjeda G."/>
            <person name="Samain S."/>
            <person name="Cattolico L."/>
            <person name="Pelletier E."/>
            <person name="Couloux A."/>
            <person name="Segurens B."/>
            <person name="Wincker P."/>
            <person name="D'Hont A."/>
            <person name="Scarpelli C."/>
            <person name="Weissenbach J."/>
            <person name="Salanoubat M."/>
            <person name="Quetier F."/>
            <person name="Yu Y."/>
            <person name="Kim H.R."/>
            <person name="Rambo T."/>
            <person name="Currie J."/>
            <person name="Collura K."/>
            <person name="Luo M."/>
            <person name="Yang T."/>
            <person name="Ammiraju J.S.S."/>
            <person name="Engler F."/>
            <person name="Soderlund C."/>
            <person name="Wing R.A."/>
            <person name="Palmer L.E."/>
            <person name="de la Bastide M."/>
            <person name="Spiegel L."/>
            <person name="Nascimento L."/>
            <person name="Zutavern T."/>
            <person name="O'Shaughnessy A."/>
            <person name="Dike S."/>
            <person name="Dedhia N."/>
            <person name="Preston R."/>
            <person name="Balija V."/>
            <person name="McCombie W.R."/>
            <person name="Chow T."/>
            <person name="Chen H."/>
            <person name="Chung M."/>
            <person name="Chen C."/>
            <person name="Shaw J."/>
            <person name="Wu H."/>
            <person name="Hsiao K."/>
            <person name="Chao Y."/>
            <person name="Chu M."/>
            <person name="Cheng C."/>
            <person name="Hour A."/>
            <person name="Lee P."/>
            <person name="Lin S."/>
            <person name="Lin Y."/>
            <person name="Liou J."/>
            <person name="Liu S."/>
            <person name="Hsing Y."/>
            <person name="Raghuvanshi S."/>
            <person name="Mohanty A."/>
            <person name="Bharti A.K."/>
            <person name="Gaur A."/>
            <person name="Gupta V."/>
            <person name="Kumar D."/>
            <person name="Ravi V."/>
            <person name="Vij S."/>
            <person name="Kapur A."/>
            <person name="Khurana P."/>
            <person name="Khurana P."/>
            <person name="Khurana J.P."/>
            <person name="Tyagi A.K."/>
            <person name="Gaikwad K."/>
            <person name="Singh A."/>
            <person name="Dalal V."/>
            <person name="Srivastava S."/>
            <person name="Dixit A."/>
            <person name="Pal A.K."/>
            <person name="Ghazi I.A."/>
            <person name="Yadav M."/>
            <person name="Pandit A."/>
            <person name="Bhargava A."/>
            <person name="Sureshbabu K."/>
            <person name="Batra K."/>
            <person name="Sharma T.R."/>
            <person name="Mohapatra T."/>
            <person name="Singh N.K."/>
            <person name="Messing J."/>
            <person name="Nelson A.B."/>
            <person name="Fuks G."/>
            <person name="Kavchok S."/>
            <person name="Keizer G."/>
            <person name="Linton E."/>
            <person name="Llaca V."/>
            <person name="Song R."/>
            <person name="Tanyolac B."/>
            <person name="Young S."/>
            <person name="Ho-Il K."/>
            <person name="Hahn J.H."/>
            <person name="Sangsakoo G."/>
            <person name="Vanavichit A."/>
            <person name="de Mattos Luiz.A.T."/>
            <person name="Zimmer P.D."/>
            <person name="Malone G."/>
            <person name="Dellagostin O."/>
            <person name="de Oliveira A.C."/>
            <person name="Bevan M."/>
            <person name="Bancroft I."/>
            <person name="Minx P."/>
            <person name="Cordum H."/>
            <person name="Wilson R."/>
            <person name="Cheng Z."/>
            <person name="Jin W."/>
            <person name="Jiang J."/>
            <person name="Leong S.A."/>
            <person name="Iwama H."/>
            <person name="Gojobori T."/>
            <person name="Itoh T."/>
            <person name="Niimura Y."/>
            <person name="Fujii Y."/>
            <person name="Habara T."/>
            <person name="Sakai H."/>
            <person name="Sato Y."/>
            <person name="Wilson G."/>
            <person name="Kumar K."/>
            <person name="McCouch S."/>
            <person name="Juretic N."/>
            <person name="Hoen D."/>
            <person name="Wright S."/>
            <person name="Bruskiewich R."/>
            <person name="Bureau T."/>
            <person name="Miyao A."/>
            <person name="Hirochika H."/>
            <person name="Nishikawa T."/>
            <person name="Kadowaki K."/>
            <person name="Sugiura M."/>
            <person name="Burr B."/>
            <person name="Sasaki T."/>
        </authorList>
    </citation>
    <scope>NUCLEOTIDE SEQUENCE [LARGE SCALE GENOMIC DNA]</scope>
    <source>
        <strain evidence="3">cv. Nipponbare</strain>
    </source>
</reference>
<dbReference type="STRING" id="39947.A0A0P0XSZ5"/>